<evidence type="ECO:0000313" key="2">
    <source>
        <dbReference type="EMBL" id="MBU2667165.1"/>
    </source>
</evidence>
<protein>
    <submittedName>
        <fullName evidence="2">Dynamin family protein</fullName>
    </submittedName>
</protein>
<name>A0ABS5YUN2_9ACTN</name>
<dbReference type="RefSeq" id="WP_215791417.1">
    <property type="nucleotide sequence ID" value="NZ_JAHKKG010000008.1"/>
</dbReference>
<reference evidence="2 3" key="1">
    <citation type="submission" date="2021-06" db="EMBL/GenBank/DDBJ databases">
        <title>Actinoplanes lichenicola sp. nov., and Actinoplanes ovalisporus sp. nov., isolated from lichen in Thailand.</title>
        <authorList>
            <person name="Saeng-In P."/>
            <person name="Kanchanasin P."/>
            <person name="Yuki M."/>
            <person name="Kudo T."/>
            <person name="Ohkuma M."/>
            <person name="Phongsopitanun W."/>
            <person name="Tanasupawat S."/>
        </authorList>
    </citation>
    <scope>NUCLEOTIDE SEQUENCE [LARGE SCALE GENOMIC DNA]</scope>
    <source>
        <strain evidence="2 3">NBRC 110975</strain>
    </source>
</reference>
<dbReference type="EMBL" id="JAHKKG010000008">
    <property type="protein sequence ID" value="MBU2667165.1"/>
    <property type="molecule type" value="Genomic_DNA"/>
</dbReference>
<comment type="caution">
    <text evidence="2">The sequence shown here is derived from an EMBL/GenBank/DDBJ whole genome shotgun (WGS) entry which is preliminary data.</text>
</comment>
<evidence type="ECO:0000313" key="3">
    <source>
        <dbReference type="Proteomes" id="UP001519654"/>
    </source>
</evidence>
<dbReference type="Gene3D" id="3.40.50.300">
    <property type="entry name" value="P-loop containing nucleotide triphosphate hydrolases"/>
    <property type="match status" value="1"/>
</dbReference>
<organism evidence="2 3">
    <name type="scientific">Paractinoplanes bogorensis</name>
    <dbReference type="NCBI Taxonomy" id="1610840"/>
    <lineage>
        <taxon>Bacteria</taxon>
        <taxon>Bacillati</taxon>
        <taxon>Actinomycetota</taxon>
        <taxon>Actinomycetes</taxon>
        <taxon>Micromonosporales</taxon>
        <taxon>Micromonosporaceae</taxon>
        <taxon>Paractinoplanes</taxon>
    </lineage>
</organism>
<evidence type="ECO:0000259" key="1">
    <source>
        <dbReference type="Pfam" id="PF00350"/>
    </source>
</evidence>
<sequence length="512" mass="55318">MSGGLGYVFAAARGEFAGQPALDRVARVMRGHEARFLAPMSVALVGRVSSGKSTLVNALLGGTYVATGVRELTFTVAHLRQGEPRIVVHFREKGRPVETYPPEEIDALTVNDPAQLEFLRSIDFLDVYVGNDYLRQFAIVDTPGLDAHLGTESQTTLNLLGRTGGDVRESTVTHAAGADAIVLVFTRRGLHEDDVRVLTDFAGADVAGLGPLNTVGALNQVEALWRPGNDPMAEATRVAGNLMSIAEVGRSVYEMIPVAGLLAAAAGTCDAEDLARFEALSKVDPGRLERIVARGDHFATRDYPEITVPAGERKALVDRYSQWGVVLATSLARDGVTTVREMRAELEQRSGLERLRGVLTGHFGNRAGLIKTTRVYAWADDLPYGVRPTLPPRAQAALDRVTRRFTELRLREENEHDELKALRAHYDGQLRLPLGGGAELLRVTGEHGMDPAARLGCAAGTPAAEMLQVTRERRTAWASAAMGVYNGATTNAIRVIQNAYVAVERELEPATA</sequence>
<dbReference type="SUPFAM" id="SSF52540">
    <property type="entry name" value="P-loop containing nucleoside triphosphate hydrolases"/>
    <property type="match status" value="1"/>
</dbReference>
<dbReference type="Pfam" id="PF00350">
    <property type="entry name" value="Dynamin_N"/>
    <property type="match status" value="1"/>
</dbReference>
<proteinExistence type="predicted"/>
<gene>
    <name evidence="2" type="ORF">KOI35_27020</name>
</gene>
<dbReference type="InterPro" id="IPR045063">
    <property type="entry name" value="Dynamin_N"/>
</dbReference>
<dbReference type="Proteomes" id="UP001519654">
    <property type="component" value="Unassembled WGS sequence"/>
</dbReference>
<dbReference type="InterPro" id="IPR027417">
    <property type="entry name" value="P-loop_NTPase"/>
</dbReference>
<keyword evidence="3" id="KW-1185">Reference proteome</keyword>
<accession>A0ABS5YUN2</accession>
<feature type="domain" description="Dynamin N-terminal" evidence="1">
    <location>
        <begin position="42"/>
        <end position="184"/>
    </location>
</feature>